<dbReference type="PROSITE" id="PS00041">
    <property type="entry name" value="HTH_ARAC_FAMILY_1"/>
    <property type="match status" value="1"/>
</dbReference>
<dbReference type="GO" id="GO:0043565">
    <property type="term" value="F:sequence-specific DNA binding"/>
    <property type="evidence" value="ECO:0007669"/>
    <property type="project" value="InterPro"/>
</dbReference>
<keyword evidence="6" id="KW-0238">DNA-binding</keyword>
<organism evidence="11 12">
    <name type="scientific">Longicatena caecimuris</name>
    <dbReference type="NCBI Taxonomy" id="1796635"/>
    <lineage>
        <taxon>Bacteria</taxon>
        <taxon>Bacillati</taxon>
        <taxon>Bacillota</taxon>
        <taxon>Erysipelotrichia</taxon>
        <taxon>Erysipelotrichales</taxon>
        <taxon>Erysipelotrichaceae</taxon>
        <taxon>Longicatena</taxon>
    </lineage>
</organism>
<comment type="caution">
    <text evidence="11">The sequence shown here is derived from an EMBL/GenBank/DDBJ whole genome shotgun (WGS) entry which is preliminary data.</text>
</comment>
<dbReference type="Pfam" id="PF12833">
    <property type="entry name" value="HTH_18"/>
    <property type="match status" value="1"/>
</dbReference>
<dbReference type="SUPFAM" id="SSF52172">
    <property type="entry name" value="CheY-like"/>
    <property type="match status" value="1"/>
</dbReference>
<dbReference type="PROSITE" id="PS01124">
    <property type="entry name" value="HTH_ARAC_FAMILY_2"/>
    <property type="match status" value="1"/>
</dbReference>
<keyword evidence="4" id="KW-0902">Two-component regulatory system</keyword>
<dbReference type="PANTHER" id="PTHR42713:SF3">
    <property type="entry name" value="TRANSCRIPTIONAL REGULATORY PROTEIN HPTR"/>
    <property type="match status" value="1"/>
</dbReference>
<dbReference type="Gene3D" id="1.10.10.60">
    <property type="entry name" value="Homeodomain-like"/>
    <property type="match status" value="2"/>
</dbReference>
<protein>
    <submittedName>
        <fullName evidence="11">Two-component system response regulator YesN</fullName>
    </submittedName>
</protein>
<feature type="modified residue" description="4-aspartylphosphate" evidence="8">
    <location>
        <position position="54"/>
    </location>
</feature>
<dbReference type="GO" id="GO:0003700">
    <property type="term" value="F:DNA-binding transcription factor activity"/>
    <property type="evidence" value="ECO:0007669"/>
    <property type="project" value="InterPro"/>
</dbReference>
<dbReference type="GO" id="GO:0000160">
    <property type="term" value="P:phosphorelay signal transduction system"/>
    <property type="evidence" value="ECO:0007669"/>
    <property type="project" value="UniProtKB-KW"/>
</dbReference>
<gene>
    <name evidence="11" type="ORF">EDD61_11824</name>
</gene>
<dbReference type="InterPro" id="IPR018062">
    <property type="entry name" value="HTH_AraC-typ_CS"/>
</dbReference>
<dbReference type="PROSITE" id="PS50110">
    <property type="entry name" value="RESPONSE_REGULATORY"/>
    <property type="match status" value="1"/>
</dbReference>
<dbReference type="InterPro" id="IPR009057">
    <property type="entry name" value="Homeodomain-like_sf"/>
</dbReference>
<dbReference type="InterPro" id="IPR001789">
    <property type="entry name" value="Sig_transdc_resp-reg_receiver"/>
</dbReference>
<dbReference type="PANTHER" id="PTHR42713">
    <property type="entry name" value="HISTIDINE KINASE-RELATED"/>
    <property type="match status" value="1"/>
</dbReference>
<evidence type="ECO:0000256" key="5">
    <source>
        <dbReference type="ARBA" id="ARBA00023015"/>
    </source>
</evidence>
<evidence type="ECO:0000256" key="3">
    <source>
        <dbReference type="ARBA" id="ARBA00022553"/>
    </source>
</evidence>
<dbReference type="CDD" id="cd17536">
    <property type="entry name" value="REC_YesN-like"/>
    <property type="match status" value="1"/>
</dbReference>
<sequence>MYKILIIEDEQIERETLYKILHDNFTLKGLYMAKNGKEALDVFEREKPEIVLADINIPGINGLEVIRRIKQQQQDTSFLVLSSYNYFEYAQEAIRLGVSDFILKPYNIEHLKEVVDRLIHQHREKRKEQQQHDELLEKIEKITPVVENECLYAIISNENELELKRSLRLLSPHICSGFCMIMQSLTCAFHTTAMDTICENFKKQGYRCIKELFHGLQIFFILFERPIDQQEVRQLAGYIDGLRSEYKDVVIGIGPIVCELIKFHHSFDLARDRLSAQAQPALKLLIEDEKSSEENAVNIATQVEVFMKAFQKMDEESLKKHLNQLSLQLIQEEKEQLYKDVSELITSLKNSCEKQYPEIDFTKVKITPLRVTSSIHQEVPLYLHMQIHRLYDLIAEEKFRNTNLLVRHAIRYIDSNYRKQITLSDMADALQVSPYYISKLLSSSLNKTFTELVSERRVEASKELLKTNKRIKEIAYEVGFQGQNYFTKVFKNYTGVTPKVYKNTFENKE</sequence>
<evidence type="ECO:0000256" key="8">
    <source>
        <dbReference type="PROSITE-ProRule" id="PRU00169"/>
    </source>
</evidence>
<dbReference type="RefSeq" id="WP_132225272.1">
    <property type="nucleotide sequence ID" value="NZ_JANKBG010000017.1"/>
</dbReference>
<keyword evidence="7" id="KW-0804">Transcription</keyword>
<comment type="subcellular location">
    <subcellularLocation>
        <location evidence="1">Cytoplasm</location>
    </subcellularLocation>
</comment>
<dbReference type="SUPFAM" id="SSF46689">
    <property type="entry name" value="Homeodomain-like"/>
    <property type="match status" value="1"/>
</dbReference>
<keyword evidence="5" id="KW-0805">Transcription regulation</keyword>
<evidence type="ECO:0000259" key="10">
    <source>
        <dbReference type="PROSITE" id="PS50110"/>
    </source>
</evidence>
<proteinExistence type="predicted"/>
<keyword evidence="12" id="KW-1185">Reference proteome</keyword>
<keyword evidence="3 8" id="KW-0597">Phosphoprotein</keyword>
<dbReference type="AlphaFoldDB" id="A0A4R3T770"/>
<evidence type="ECO:0000313" key="11">
    <source>
        <dbReference type="EMBL" id="TCU57581.1"/>
    </source>
</evidence>
<dbReference type="InterPro" id="IPR011006">
    <property type="entry name" value="CheY-like_superfamily"/>
</dbReference>
<dbReference type="SMART" id="SM00448">
    <property type="entry name" value="REC"/>
    <property type="match status" value="1"/>
</dbReference>
<evidence type="ECO:0000313" key="12">
    <source>
        <dbReference type="Proteomes" id="UP000295773"/>
    </source>
</evidence>
<dbReference type="SMART" id="SM00342">
    <property type="entry name" value="HTH_ARAC"/>
    <property type="match status" value="1"/>
</dbReference>
<dbReference type="GO" id="GO:0005737">
    <property type="term" value="C:cytoplasm"/>
    <property type="evidence" value="ECO:0007669"/>
    <property type="project" value="UniProtKB-SubCell"/>
</dbReference>
<evidence type="ECO:0000256" key="4">
    <source>
        <dbReference type="ARBA" id="ARBA00023012"/>
    </source>
</evidence>
<evidence type="ECO:0000256" key="7">
    <source>
        <dbReference type="ARBA" id="ARBA00023163"/>
    </source>
</evidence>
<evidence type="ECO:0000256" key="6">
    <source>
        <dbReference type="ARBA" id="ARBA00023125"/>
    </source>
</evidence>
<feature type="domain" description="HTH araC/xylS-type" evidence="9">
    <location>
        <begin position="407"/>
        <end position="504"/>
    </location>
</feature>
<accession>A0A4R3T770</accession>
<dbReference type="Gene3D" id="3.40.50.2300">
    <property type="match status" value="1"/>
</dbReference>
<feature type="domain" description="Response regulatory" evidence="10">
    <location>
        <begin position="3"/>
        <end position="119"/>
    </location>
</feature>
<dbReference type="InterPro" id="IPR051552">
    <property type="entry name" value="HptR"/>
</dbReference>
<name>A0A4R3T770_9FIRM</name>
<keyword evidence="2" id="KW-0963">Cytoplasm</keyword>
<reference evidence="11 12" key="1">
    <citation type="submission" date="2019-03" db="EMBL/GenBank/DDBJ databases">
        <title>Genomic Encyclopedia of Type Strains, Phase IV (KMG-IV): sequencing the most valuable type-strain genomes for metagenomic binning, comparative biology and taxonomic classification.</title>
        <authorList>
            <person name="Goeker M."/>
        </authorList>
    </citation>
    <scope>NUCLEOTIDE SEQUENCE [LARGE SCALE GENOMIC DNA]</scope>
    <source>
        <strain evidence="11 12">DSM 29481</strain>
    </source>
</reference>
<dbReference type="Pfam" id="PF00072">
    <property type="entry name" value="Response_reg"/>
    <property type="match status" value="1"/>
</dbReference>
<dbReference type="InterPro" id="IPR018060">
    <property type="entry name" value="HTH_AraC"/>
</dbReference>
<dbReference type="InterPro" id="IPR020449">
    <property type="entry name" value="Tscrpt_reg_AraC-type_HTH"/>
</dbReference>
<dbReference type="EMBL" id="SMBP01000018">
    <property type="protein sequence ID" value="TCU57581.1"/>
    <property type="molecule type" value="Genomic_DNA"/>
</dbReference>
<evidence type="ECO:0000259" key="9">
    <source>
        <dbReference type="PROSITE" id="PS01124"/>
    </source>
</evidence>
<evidence type="ECO:0000256" key="1">
    <source>
        <dbReference type="ARBA" id="ARBA00004496"/>
    </source>
</evidence>
<evidence type="ECO:0000256" key="2">
    <source>
        <dbReference type="ARBA" id="ARBA00022490"/>
    </source>
</evidence>
<dbReference type="Proteomes" id="UP000295773">
    <property type="component" value="Unassembled WGS sequence"/>
</dbReference>
<dbReference type="PRINTS" id="PR00032">
    <property type="entry name" value="HTHARAC"/>
</dbReference>